<feature type="compositionally biased region" description="Polar residues" evidence="1">
    <location>
        <begin position="84"/>
        <end position="107"/>
    </location>
</feature>
<gene>
    <name evidence="2" type="ORF">EJ02DRAFT_511635</name>
</gene>
<accession>A0A6A5SSE2</accession>
<dbReference type="EMBL" id="ML976034">
    <property type="protein sequence ID" value="KAF1942499.1"/>
    <property type="molecule type" value="Genomic_DNA"/>
</dbReference>
<organism evidence="2 3">
    <name type="scientific">Clathrospora elynae</name>
    <dbReference type="NCBI Taxonomy" id="706981"/>
    <lineage>
        <taxon>Eukaryota</taxon>
        <taxon>Fungi</taxon>
        <taxon>Dikarya</taxon>
        <taxon>Ascomycota</taxon>
        <taxon>Pezizomycotina</taxon>
        <taxon>Dothideomycetes</taxon>
        <taxon>Pleosporomycetidae</taxon>
        <taxon>Pleosporales</taxon>
        <taxon>Diademaceae</taxon>
        <taxon>Clathrospora</taxon>
    </lineage>
</organism>
<dbReference type="OrthoDB" id="3945698at2759"/>
<feature type="compositionally biased region" description="Polar residues" evidence="1">
    <location>
        <begin position="241"/>
        <end position="258"/>
    </location>
</feature>
<evidence type="ECO:0000313" key="2">
    <source>
        <dbReference type="EMBL" id="KAF1942499.1"/>
    </source>
</evidence>
<proteinExistence type="predicted"/>
<reference evidence="2" key="1">
    <citation type="journal article" date="2020" name="Stud. Mycol.">
        <title>101 Dothideomycetes genomes: a test case for predicting lifestyles and emergence of pathogens.</title>
        <authorList>
            <person name="Haridas S."/>
            <person name="Albert R."/>
            <person name="Binder M."/>
            <person name="Bloem J."/>
            <person name="Labutti K."/>
            <person name="Salamov A."/>
            <person name="Andreopoulos B."/>
            <person name="Baker S."/>
            <person name="Barry K."/>
            <person name="Bills G."/>
            <person name="Bluhm B."/>
            <person name="Cannon C."/>
            <person name="Castanera R."/>
            <person name="Culley D."/>
            <person name="Daum C."/>
            <person name="Ezra D."/>
            <person name="Gonzalez J."/>
            <person name="Henrissat B."/>
            <person name="Kuo A."/>
            <person name="Liang C."/>
            <person name="Lipzen A."/>
            <person name="Lutzoni F."/>
            <person name="Magnuson J."/>
            <person name="Mondo S."/>
            <person name="Nolan M."/>
            <person name="Ohm R."/>
            <person name="Pangilinan J."/>
            <person name="Park H.-J."/>
            <person name="Ramirez L."/>
            <person name="Alfaro M."/>
            <person name="Sun H."/>
            <person name="Tritt A."/>
            <person name="Yoshinaga Y."/>
            <person name="Zwiers L.-H."/>
            <person name="Turgeon B."/>
            <person name="Goodwin S."/>
            <person name="Spatafora J."/>
            <person name="Crous P."/>
            <person name="Grigoriev I."/>
        </authorList>
    </citation>
    <scope>NUCLEOTIDE SEQUENCE</scope>
    <source>
        <strain evidence="2">CBS 161.51</strain>
    </source>
</reference>
<feature type="region of interest" description="Disordered" evidence="1">
    <location>
        <begin position="172"/>
        <end position="280"/>
    </location>
</feature>
<protein>
    <submittedName>
        <fullName evidence="2">Uncharacterized protein</fullName>
    </submittedName>
</protein>
<dbReference type="AlphaFoldDB" id="A0A6A5SSE2"/>
<name>A0A6A5SSE2_9PLEO</name>
<sequence>MAGFIQNLLWNSVSGFVEAGTRTAGEFAGNALIKAGDAVENGGRSVGNSIEKKATGYGTKITAQTYQPSPKALPSTARKPVVKRSNSTPASSKPTTAGASGGSSTPLGVSKYPGKNQVNGATGAAKKTVGGVAGGATKAIGGVPGNLSKTSGGVVGSGQKAFGGAVGGATRSIPPFKGPNSTPAANKILPKPYPNANGLPRSNSTNVYPSDKKAPVKAGVPRPFVPPVEQKKPDAKKPYPGTNTLPGQASKTPVTQQKYKPLPRLGPQTGQGQGMQHIVV</sequence>
<evidence type="ECO:0000256" key="1">
    <source>
        <dbReference type="SAM" id="MobiDB-lite"/>
    </source>
</evidence>
<evidence type="ECO:0000313" key="3">
    <source>
        <dbReference type="Proteomes" id="UP000800038"/>
    </source>
</evidence>
<feature type="region of interest" description="Disordered" evidence="1">
    <location>
        <begin position="65"/>
        <end position="114"/>
    </location>
</feature>
<dbReference type="Proteomes" id="UP000800038">
    <property type="component" value="Unassembled WGS sequence"/>
</dbReference>
<keyword evidence="3" id="KW-1185">Reference proteome</keyword>